<proteinExistence type="predicted"/>
<evidence type="ECO:0000313" key="1">
    <source>
        <dbReference type="EMBL" id="KAF2891250.1"/>
    </source>
</evidence>
<dbReference type="AlphaFoldDB" id="A0A8K0CXN1"/>
<feature type="non-terminal residue" evidence="1">
    <location>
        <position position="1"/>
    </location>
</feature>
<feature type="non-terminal residue" evidence="1">
    <location>
        <position position="63"/>
    </location>
</feature>
<protein>
    <submittedName>
        <fullName evidence="1">Uncharacterized protein</fullName>
    </submittedName>
</protein>
<dbReference type="EMBL" id="VTPC01035749">
    <property type="protein sequence ID" value="KAF2891250.1"/>
    <property type="molecule type" value="Genomic_DNA"/>
</dbReference>
<sequence>RKIRVNKPAIAIRPKKENKCLIIDVAVAGDRRVKENEAEKVLKYKELALETQRMWDCRTKAIP</sequence>
<reference evidence="1" key="1">
    <citation type="submission" date="2019-08" db="EMBL/GenBank/DDBJ databases">
        <title>The genome of the North American firefly Photinus pyralis.</title>
        <authorList>
            <consortium name="Photinus pyralis genome working group"/>
            <person name="Fallon T.R."/>
            <person name="Sander Lower S.E."/>
            <person name="Weng J.-K."/>
        </authorList>
    </citation>
    <scope>NUCLEOTIDE SEQUENCE</scope>
    <source>
        <strain evidence="1">TRF0915ILg1</strain>
        <tissue evidence="1">Whole body</tissue>
    </source>
</reference>
<accession>A0A8K0CXN1</accession>
<keyword evidence="2" id="KW-1185">Reference proteome</keyword>
<organism evidence="1 2">
    <name type="scientific">Ignelater luminosus</name>
    <name type="common">Cucubano</name>
    <name type="synonym">Pyrophorus luminosus</name>
    <dbReference type="NCBI Taxonomy" id="2038154"/>
    <lineage>
        <taxon>Eukaryota</taxon>
        <taxon>Metazoa</taxon>
        <taxon>Ecdysozoa</taxon>
        <taxon>Arthropoda</taxon>
        <taxon>Hexapoda</taxon>
        <taxon>Insecta</taxon>
        <taxon>Pterygota</taxon>
        <taxon>Neoptera</taxon>
        <taxon>Endopterygota</taxon>
        <taxon>Coleoptera</taxon>
        <taxon>Polyphaga</taxon>
        <taxon>Elateriformia</taxon>
        <taxon>Elateroidea</taxon>
        <taxon>Elateridae</taxon>
        <taxon>Agrypninae</taxon>
        <taxon>Pyrophorini</taxon>
        <taxon>Ignelater</taxon>
    </lineage>
</organism>
<gene>
    <name evidence="1" type="ORF">ILUMI_14923</name>
</gene>
<comment type="caution">
    <text evidence="1">The sequence shown here is derived from an EMBL/GenBank/DDBJ whole genome shotgun (WGS) entry which is preliminary data.</text>
</comment>
<dbReference type="OrthoDB" id="6747990at2759"/>
<dbReference type="Proteomes" id="UP000801492">
    <property type="component" value="Unassembled WGS sequence"/>
</dbReference>
<name>A0A8K0CXN1_IGNLU</name>
<evidence type="ECO:0000313" key="2">
    <source>
        <dbReference type="Proteomes" id="UP000801492"/>
    </source>
</evidence>